<dbReference type="GO" id="GO:0005782">
    <property type="term" value="C:peroxisomal matrix"/>
    <property type="evidence" value="ECO:0007669"/>
    <property type="project" value="TreeGrafter"/>
</dbReference>
<dbReference type="RefSeq" id="XP_003039526.1">
    <property type="nucleotide sequence ID" value="XM_003039480.1"/>
</dbReference>
<dbReference type="InterPro" id="IPR049449">
    <property type="entry name" value="TesB_ACOT8-like_N"/>
</dbReference>
<gene>
    <name evidence="4" type="ORF">NECHADRAFT_98311</name>
</gene>
<dbReference type="InterPro" id="IPR003703">
    <property type="entry name" value="Acyl_CoA_thio"/>
</dbReference>
<sequence>MLSPNSLVPMLQYISKRLPIRIGNLMPLAYRGYATAITISATYTTTPPTISFYSAMDHFHGPASTDRKLHYSVTNTRDTRSFATRRVQVKQKQSNGRFHAYMELLADFHPKPEDSPDSKTQVSRLLEKGINTKQQGDQYLKSFGISDNFLTIDTMWIECLQYAKGEFKTPPENIAILSFLIDGSLSFLPLSHNHLWFDDITACSTLDFTLRIFERRTLRGNSGQTFPKAKL</sequence>
<feature type="domain" description="Acyl-CoA thioesterase-like N-terminal HotDog" evidence="3">
    <location>
        <begin position="29"/>
        <end position="102"/>
    </location>
</feature>
<dbReference type="KEGG" id="nhe:NECHADRAFT_98311"/>
<dbReference type="Gene3D" id="2.40.160.210">
    <property type="entry name" value="Acyl-CoA thioesterase, double hotdog domain"/>
    <property type="match status" value="1"/>
</dbReference>
<comment type="similarity">
    <text evidence="1">Belongs to the C/M/P thioester hydrolase family.</text>
</comment>
<reference evidence="4 5" key="1">
    <citation type="journal article" date="2009" name="PLoS Genet.">
        <title>The genome of Nectria haematococca: contribution of supernumerary chromosomes to gene expansion.</title>
        <authorList>
            <person name="Coleman J.J."/>
            <person name="Rounsley S.D."/>
            <person name="Rodriguez-Carres M."/>
            <person name="Kuo A."/>
            <person name="Wasmann C.C."/>
            <person name="Grimwood J."/>
            <person name="Schmutz J."/>
            <person name="Taga M."/>
            <person name="White G.J."/>
            <person name="Zhou S."/>
            <person name="Schwartz D.C."/>
            <person name="Freitag M."/>
            <person name="Ma L.J."/>
            <person name="Danchin E.G."/>
            <person name="Henrissat B."/>
            <person name="Coutinho P.M."/>
            <person name="Nelson D.R."/>
            <person name="Straney D."/>
            <person name="Napoli C.A."/>
            <person name="Barker B.M."/>
            <person name="Gribskov M."/>
            <person name="Rep M."/>
            <person name="Kroken S."/>
            <person name="Molnar I."/>
            <person name="Rensing C."/>
            <person name="Kennell J.C."/>
            <person name="Zamora J."/>
            <person name="Farman M.L."/>
            <person name="Selker E.U."/>
            <person name="Salamov A."/>
            <person name="Shapiro H."/>
            <person name="Pangilinan J."/>
            <person name="Lindquist E."/>
            <person name="Lamers C."/>
            <person name="Grigoriev I.V."/>
            <person name="Geiser D.M."/>
            <person name="Covert S.F."/>
            <person name="Temporini E."/>
            <person name="Vanetten H.D."/>
        </authorList>
    </citation>
    <scope>NUCLEOTIDE SEQUENCE [LARGE SCALE GENOMIC DNA]</scope>
    <source>
        <strain evidence="5">ATCC MYA-4622 / CBS 123669 / FGSC 9596 / NRRL 45880 / 77-13-4</strain>
    </source>
</reference>
<protein>
    <recommendedName>
        <fullName evidence="3">Acyl-CoA thioesterase-like N-terminal HotDog domain-containing protein</fullName>
    </recommendedName>
</protein>
<dbReference type="PANTHER" id="PTHR11066">
    <property type="entry name" value="ACYL-COA THIOESTERASE"/>
    <property type="match status" value="1"/>
</dbReference>
<dbReference type="Proteomes" id="UP000005206">
    <property type="component" value="Unassembled WGS sequence"/>
</dbReference>
<dbReference type="OrthoDB" id="68328at2759"/>
<dbReference type="SUPFAM" id="SSF54637">
    <property type="entry name" value="Thioesterase/thiol ester dehydrase-isomerase"/>
    <property type="match status" value="1"/>
</dbReference>
<evidence type="ECO:0000313" key="4">
    <source>
        <dbReference type="EMBL" id="EEU33813.1"/>
    </source>
</evidence>
<dbReference type="OMA" id="IPPETEC"/>
<keyword evidence="2" id="KW-0378">Hydrolase</keyword>
<dbReference type="InterPro" id="IPR029069">
    <property type="entry name" value="HotDog_dom_sf"/>
</dbReference>
<dbReference type="AlphaFoldDB" id="C7ZQ84"/>
<evidence type="ECO:0000313" key="5">
    <source>
        <dbReference type="Proteomes" id="UP000005206"/>
    </source>
</evidence>
<organism evidence="4 5">
    <name type="scientific">Fusarium vanettenii (strain ATCC MYA-4622 / CBS 123669 / FGSC 9596 / NRRL 45880 / 77-13-4)</name>
    <name type="common">Fusarium solani subsp. pisi</name>
    <dbReference type="NCBI Taxonomy" id="660122"/>
    <lineage>
        <taxon>Eukaryota</taxon>
        <taxon>Fungi</taxon>
        <taxon>Dikarya</taxon>
        <taxon>Ascomycota</taxon>
        <taxon>Pezizomycotina</taxon>
        <taxon>Sordariomycetes</taxon>
        <taxon>Hypocreomycetidae</taxon>
        <taxon>Hypocreales</taxon>
        <taxon>Nectriaceae</taxon>
        <taxon>Fusarium</taxon>
        <taxon>Fusarium solani species complex</taxon>
        <taxon>Fusarium vanettenii</taxon>
    </lineage>
</organism>
<keyword evidence="5" id="KW-1185">Reference proteome</keyword>
<dbReference type="InParanoid" id="C7ZQ84"/>
<dbReference type="Pfam" id="PF13622">
    <property type="entry name" value="4HBT_3"/>
    <property type="match status" value="1"/>
</dbReference>
<dbReference type="STRING" id="660122.C7ZQ84"/>
<evidence type="ECO:0000256" key="1">
    <source>
        <dbReference type="ARBA" id="ARBA00006538"/>
    </source>
</evidence>
<dbReference type="GO" id="GO:0047617">
    <property type="term" value="F:fatty acyl-CoA hydrolase activity"/>
    <property type="evidence" value="ECO:0007669"/>
    <property type="project" value="InterPro"/>
</dbReference>
<accession>C7ZQ84</accession>
<dbReference type="eggNOG" id="KOG3016">
    <property type="taxonomic scope" value="Eukaryota"/>
</dbReference>
<dbReference type="GeneID" id="9667053"/>
<dbReference type="InterPro" id="IPR042171">
    <property type="entry name" value="Acyl-CoA_hotdog"/>
</dbReference>
<dbReference type="GO" id="GO:0006637">
    <property type="term" value="P:acyl-CoA metabolic process"/>
    <property type="evidence" value="ECO:0007669"/>
    <property type="project" value="InterPro"/>
</dbReference>
<proteinExistence type="inferred from homology"/>
<evidence type="ECO:0000259" key="3">
    <source>
        <dbReference type="Pfam" id="PF13622"/>
    </source>
</evidence>
<name>C7ZQ84_FUSV7</name>
<evidence type="ECO:0000256" key="2">
    <source>
        <dbReference type="ARBA" id="ARBA00022801"/>
    </source>
</evidence>
<dbReference type="HOGENOM" id="CLU_1200112_0_0_1"/>
<dbReference type="EMBL" id="GG698985">
    <property type="protein sequence ID" value="EEU33813.1"/>
    <property type="molecule type" value="Genomic_DNA"/>
</dbReference>
<dbReference type="GO" id="GO:0009062">
    <property type="term" value="P:fatty acid catabolic process"/>
    <property type="evidence" value="ECO:0007669"/>
    <property type="project" value="TreeGrafter"/>
</dbReference>
<dbReference type="VEuPathDB" id="FungiDB:NECHADRAFT_98311"/>
<dbReference type="PANTHER" id="PTHR11066:SF35">
    <property type="entry name" value="ACYL-COA THIOESTERASE II"/>
    <property type="match status" value="1"/>
</dbReference>